<dbReference type="AlphaFoldDB" id="A0A2H5XEM6"/>
<dbReference type="PANTHER" id="PTHR41247">
    <property type="entry name" value="HTH-TYPE TRANSCRIPTIONAL REPRESSOR YCNK"/>
    <property type="match status" value="1"/>
</dbReference>
<dbReference type="Proteomes" id="UP000236173">
    <property type="component" value="Unassembled WGS sequence"/>
</dbReference>
<dbReference type="SUPFAM" id="SSF160387">
    <property type="entry name" value="NosL/MerB-like"/>
    <property type="match status" value="1"/>
</dbReference>
<comment type="caution">
    <text evidence="1">The sequence shown here is derived from an EMBL/GenBank/DDBJ whole genome shotgun (WGS) entry which is preliminary data.</text>
</comment>
<dbReference type="PANTHER" id="PTHR41247:SF1">
    <property type="entry name" value="HTH-TYPE TRANSCRIPTIONAL REPRESSOR YCNK"/>
    <property type="match status" value="1"/>
</dbReference>
<reference evidence="2" key="1">
    <citation type="submission" date="2017-09" db="EMBL/GenBank/DDBJ databases">
        <title>Metaegenomics of thermophilic ammonia-oxidizing enrichment culture.</title>
        <authorList>
            <person name="Kato S."/>
            <person name="Suzuki K."/>
        </authorList>
    </citation>
    <scope>NUCLEOTIDE SEQUENCE [LARGE SCALE GENOMIC DNA]</scope>
</reference>
<evidence type="ECO:0000313" key="1">
    <source>
        <dbReference type="EMBL" id="GBC99636.1"/>
    </source>
</evidence>
<gene>
    <name evidence="1" type="ORF">HRbin17_02165</name>
</gene>
<organism evidence="1 2">
    <name type="scientific">Candidatus Fervidibacter japonicus</name>
    <dbReference type="NCBI Taxonomy" id="2035412"/>
    <lineage>
        <taxon>Bacteria</taxon>
        <taxon>Candidatus Fervidibacterota</taxon>
        <taxon>Candidatus Fervidibacter</taxon>
    </lineage>
</organism>
<name>A0A2H5XEM6_9BACT</name>
<dbReference type="InterPro" id="IPR008719">
    <property type="entry name" value="N2O_reductase_NosL"/>
</dbReference>
<proteinExistence type="predicted"/>
<dbReference type="Pfam" id="PF05573">
    <property type="entry name" value="NosL"/>
    <property type="match status" value="1"/>
</dbReference>
<accession>A0A2H5XEM6</accession>
<evidence type="ECO:0000313" key="2">
    <source>
        <dbReference type="Proteomes" id="UP000236173"/>
    </source>
</evidence>
<dbReference type="EMBL" id="BEHT01000033">
    <property type="protein sequence ID" value="GBC99636.1"/>
    <property type="molecule type" value="Genomic_DNA"/>
</dbReference>
<sequence length="143" mass="16087">MRYWQFAIGLLLLPIGCKADLEAPPKVQWGEEPCAHCRMLISDPRFAAALTLQNGEIRKYDDVGCLLKDYATHKAQVHRVWVRCYDSDKWLDAQQAWFVRSKGLHSPMASGIAAVQSKDAAERLANAVKGTVSRFDAVLNERD</sequence>
<protein>
    <submittedName>
        <fullName evidence="1">Uncharacterized protein</fullName>
    </submittedName>
</protein>